<dbReference type="InterPro" id="IPR001031">
    <property type="entry name" value="Thioesterase"/>
</dbReference>
<dbReference type="SUPFAM" id="SSF53474">
    <property type="entry name" value="alpha/beta-Hydrolases"/>
    <property type="match status" value="1"/>
</dbReference>
<evidence type="ECO:0000256" key="1">
    <source>
        <dbReference type="ARBA" id="ARBA00007169"/>
    </source>
</evidence>
<sequence>MQLKWFSVFNKKNGPYKKLFCFPYAGGNASTFASWHNSLPGHVSVLGLQFPGRAGRIAEVPIDDMEELTTIVADNMCALIDDDYIMLGHSLGARVAFEVALKLVRKGFPGPKDFIASASPAPSVKRKDAPIYDLPETEFLEALRNMGGTPEIVLQNEELKTIFIPALRADFKLVDSYQQSLSKLNSRAHVFYGTGDHTVPLKDAKAWDLHFTRNCTLNAVDGNHFFIDSNKEKVLSLVADIIG</sequence>
<name>A0ABW1YM50_9GAMM</name>
<evidence type="ECO:0000259" key="2">
    <source>
        <dbReference type="Pfam" id="PF00975"/>
    </source>
</evidence>
<proteinExistence type="inferred from homology"/>
<dbReference type="Proteomes" id="UP001596425">
    <property type="component" value="Unassembled WGS sequence"/>
</dbReference>
<evidence type="ECO:0000313" key="4">
    <source>
        <dbReference type="Proteomes" id="UP001596425"/>
    </source>
</evidence>
<reference evidence="4" key="1">
    <citation type="journal article" date="2019" name="Int. J. Syst. Evol. Microbiol.">
        <title>The Global Catalogue of Microorganisms (GCM) 10K type strain sequencing project: providing services to taxonomists for standard genome sequencing and annotation.</title>
        <authorList>
            <consortium name="The Broad Institute Genomics Platform"/>
            <consortium name="The Broad Institute Genome Sequencing Center for Infectious Disease"/>
            <person name="Wu L."/>
            <person name="Ma J."/>
        </authorList>
    </citation>
    <scope>NUCLEOTIDE SEQUENCE [LARGE SCALE GENOMIC DNA]</scope>
    <source>
        <strain evidence="4">CGMCC 1.13718</strain>
    </source>
</reference>
<feature type="domain" description="Thioesterase" evidence="2">
    <location>
        <begin position="18"/>
        <end position="240"/>
    </location>
</feature>
<dbReference type="Pfam" id="PF00975">
    <property type="entry name" value="Thioesterase"/>
    <property type="match status" value="1"/>
</dbReference>
<dbReference type="RefSeq" id="WP_193192497.1">
    <property type="nucleotide sequence ID" value="NZ_JACZFR010000028.1"/>
</dbReference>
<comment type="similarity">
    <text evidence="1">Belongs to the thioesterase family.</text>
</comment>
<dbReference type="Gene3D" id="3.40.50.1820">
    <property type="entry name" value="alpha/beta hydrolase"/>
    <property type="match status" value="1"/>
</dbReference>
<dbReference type="PANTHER" id="PTHR11487:SF0">
    <property type="entry name" value="S-ACYL FATTY ACID SYNTHASE THIOESTERASE, MEDIUM CHAIN"/>
    <property type="match status" value="1"/>
</dbReference>
<protein>
    <submittedName>
        <fullName evidence="3">Thioesterase II family protein</fullName>
    </submittedName>
</protein>
<organism evidence="3 4">
    <name type="scientific">Microbulbifer taiwanensis</name>
    <dbReference type="NCBI Taxonomy" id="986746"/>
    <lineage>
        <taxon>Bacteria</taxon>
        <taxon>Pseudomonadati</taxon>
        <taxon>Pseudomonadota</taxon>
        <taxon>Gammaproteobacteria</taxon>
        <taxon>Cellvibrionales</taxon>
        <taxon>Microbulbiferaceae</taxon>
        <taxon>Microbulbifer</taxon>
    </lineage>
</organism>
<evidence type="ECO:0000313" key="3">
    <source>
        <dbReference type="EMBL" id="MFC6632379.1"/>
    </source>
</evidence>
<comment type="caution">
    <text evidence="3">The sequence shown here is derived from an EMBL/GenBank/DDBJ whole genome shotgun (WGS) entry which is preliminary data.</text>
</comment>
<keyword evidence="4" id="KW-1185">Reference proteome</keyword>
<dbReference type="PANTHER" id="PTHR11487">
    <property type="entry name" value="THIOESTERASE"/>
    <property type="match status" value="1"/>
</dbReference>
<accession>A0ABW1YM50</accession>
<gene>
    <name evidence="3" type="ORF">ACFQBM_03760</name>
</gene>
<dbReference type="InterPro" id="IPR012223">
    <property type="entry name" value="TEII"/>
</dbReference>
<dbReference type="InterPro" id="IPR029058">
    <property type="entry name" value="AB_hydrolase_fold"/>
</dbReference>
<dbReference type="EMBL" id="JBHSVR010000001">
    <property type="protein sequence ID" value="MFC6632379.1"/>
    <property type="molecule type" value="Genomic_DNA"/>
</dbReference>